<evidence type="ECO:0000313" key="1">
    <source>
        <dbReference type="EMBL" id="QIZ08717.1"/>
    </source>
</evidence>
<sequence length="116" mass="13787">MFWKLKRNCKHTSYKFEADFVADPIWCNDCGENLDIEEFPIPDKLQEELMEWVSEYGKWIDLETDSLKENGLKLEENHNEKGLQLFQEVKKQLGEKYPIIFVPSKSAQLYNILKNN</sequence>
<dbReference type="EMBL" id="CP051128">
    <property type="protein sequence ID" value="QIZ08717.1"/>
    <property type="molecule type" value="Genomic_DNA"/>
</dbReference>
<accession>A0A6H1P5M5</accession>
<proteinExistence type="predicted"/>
<reference evidence="1 2" key="2">
    <citation type="submission" date="2020-04" db="EMBL/GenBank/DDBJ databases">
        <authorList>
            <person name="Fomenkov A."/>
            <person name="Anton B.P."/>
            <person name="Roberts R.J."/>
        </authorList>
    </citation>
    <scope>NUCLEOTIDE SEQUENCE [LARGE SCALE GENOMIC DNA]</scope>
    <source>
        <strain evidence="1 2">S2</strain>
    </source>
</reference>
<dbReference type="AlphaFoldDB" id="A0A6H1P5M5"/>
<gene>
    <name evidence="1" type="ORF">HFZ78_20085</name>
</gene>
<evidence type="ECO:0000313" key="2">
    <source>
        <dbReference type="Proteomes" id="UP000501868"/>
    </source>
</evidence>
<protein>
    <submittedName>
        <fullName evidence="1">Uncharacterized protein</fullName>
    </submittedName>
</protein>
<dbReference type="Proteomes" id="UP000501868">
    <property type="component" value="Chromosome"/>
</dbReference>
<reference evidence="1 2" key="1">
    <citation type="submission" date="2020-04" db="EMBL/GenBank/DDBJ databases">
        <title>Genome-Wide Identification of 5-Methylcytosine Sites in Bacterial Genomes By High-Throughput Sequencing of MspJI Restriction Fragments.</title>
        <authorList>
            <person name="Wu V."/>
        </authorList>
    </citation>
    <scope>NUCLEOTIDE SEQUENCE [LARGE SCALE GENOMIC DNA]</scope>
    <source>
        <strain evidence="1 2">S2</strain>
    </source>
</reference>
<name>A0A6H1P5M5_PRIMG</name>
<organism evidence="1 2">
    <name type="scientific">Priestia megaterium</name>
    <name type="common">Bacillus megaterium</name>
    <dbReference type="NCBI Taxonomy" id="1404"/>
    <lineage>
        <taxon>Bacteria</taxon>
        <taxon>Bacillati</taxon>
        <taxon>Bacillota</taxon>
        <taxon>Bacilli</taxon>
        <taxon>Bacillales</taxon>
        <taxon>Bacillaceae</taxon>
        <taxon>Priestia</taxon>
    </lineage>
</organism>